<comment type="caution">
    <text evidence="2">The sequence shown here is derived from an EMBL/GenBank/DDBJ whole genome shotgun (WGS) entry which is preliminary data.</text>
</comment>
<proteinExistence type="predicted"/>
<dbReference type="Proteomes" id="UP000033632">
    <property type="component" value="Unassembled WGS sequence"/>
</dbReference>
<dbReference type="RefSeq" id="WP_046106722.1">
    <property type="nucleotide sequence ID" value="NZ_JZEX01000021.1"/>
</dbReference>
<gene>
    <name evidence="2" type="ORF">VE25_01045</name>
</gene>
<dbReference type="STRING" id="443610.VE25_01045"/>
<dbReference type="AlphaFoldDB" id="A0A0F5FXR7"/>
<dbReference type="PATRIC" id="fig|443610.3.peg.2665"/>
<keyword evidence="1" id="KW-0732">Signal</keyword>
<sequence>MRDLAIVLAIGASLTTPALAGPFKPWPVQHQQMPAAAELDMVYVQNTLSQRQMALQMTTNLMNSMNEATKTIIGNMGGSGSSGDDD</sequence>
<name>A0A0F5FXR7_9HYPH</name>
<evidence type="ECO:0000313" key="3">
    <source>
        <dbReference type="Proteomes" id="UP000033632"/>
    </source>
</evidence>
<dbReference type="EMBL" id="JZEX01000021">
    <property type="protein sequence ID" value="KKB13613.1"/>
    <property type="molecule type" value="Genomic_DNA"/>
</dbReference>
<feature type="chain" id="PRO_5002486844" evidence="1">
    <location>
        <begin position="21"/>
        <end position="86"/>
    </location>
</feature>
<accession>A0A0F5FXR7</accession>
<reference evidence="2 3" key="1">
    <citation type="submission" date="2015-03" db="EMBL/GenBank/DDBJ databases">
        <authorList>
            <person name="Hassan Y.I."/>
            <person name="Lepp D."/>
            <person name="Li X.-Z."/>
            <person name="Zhou T."/>
        </authorList>
    </citation>
    <scope>NUCLEOTIDE SEQUENCE [LARGE SCALE GENOMIC DNA]</scope>
    <source>
        <strain evidence="2 3">BD-c194</strain>
    </source>
</reference>
<feature type="signal peptide" evidence="1">
    <location>
        <begin position="1"/>
        <end position="20"/>
    </location>
</feature>
<keyword evidence="3" id="KW-1185">Reference proteome</keyword>
<organism evidence="2 3">
    <name type="scientific">Devosia geojensis</name>
    <dbReference type="NCBI Taxonomy" id="443610"/>
    <lineage>
        <taxon>Bacteria</taxon>
        <taxon>Pseudomonadati</taxon>
        <taxon>Pseudomonadota</taxon>
        <taxon>Alphaproteobacteria</taxon>
        <taxon>Hyphomicrobiales</taxon>
        <taxon>Devosiaceae</taxon>
        <taxon>Devosia</taxon>
    </lineage>
</organism>
<evidence type="ECO:0000313" key="2">
    <source>
        <dbReference type="EMBL" id="KKB13613.1"/>
    </source>
</evidence>
<dbReference type="OrthoDB" id="10009573at2"/>
<evidence type="ECO:0000256" key="1">
    <source>
        <dbReference type="SAM" id="SignalP"/>
    </source>
</evidence>
<protein>
    <submittedName>
        <fullName evidence="2">Uncharacterized protein</fullName>
    </submittedName>
</protein>